<comment type="caution">
    <text evidence="8">The sequence shown here is derived from an EMBL/GenBank/DDBJ whole genome shotgun (WGS) entry which is preliminary data.</text>
</comment>
<organism evidence="8 9">
    <name type="scientific">Azoarcus indigens</name>
    <dbReference type="NCBI Taxonomy" id="29545"/>
    <lineage>
        <taxon>Bacteria</taxon>
        <taxon>Pseudomonadati</taxon>
        <taxon>Pseudomonadota</taxon>
        <taxon>Betaproteobacteria</taxon>
        <taxon>Rhodocyclales</taxon>
        <taxon>Zoogloeaceae</taxon>
        <taxon>Azoarcus</taxon>
    </lineage>
</organism>
<evidence type="ECO:0000256" key="6">
    <source>
        <dbReference type="SAM" id="MobiDB-lite"/>
    </source>
</evidence>
<dbReference type="CDD" id="cd08429">
    <property type="entry name" value="PBP2_NhaR"/>
    <property type="match status" value="1"/>
</dbReference>
<dbReference type="EMBL" id="SNVV01000009">
    <property type="protein sequence ID" value="TDN50402.1"/>
    <property type="molecule type" value="Genomic_DNA"/>
</dbReference>
<evidence type="ECO:0000313" key="9">
    <source>
        <dbReference type="Proteomes" id="UP000295129"/>
    </source>
</evidence>
<dbReference type="GO" id="GO:0003700">
    <property type="term" value="F:DNA-binding transcription factor activity"/>
    <property type="evidence" value="ECO:0007669"/>
    <property type="project" value="InterPro"/>
</dbReference>
<dbReference type="Pfam" id="PF00126">
    <property type="entry name" value="HTH_1"/>
    <property type="match status" value="1"/>
</dbReference>
<keyword evidence="5" id="KW-0804">Transcription</keyword>
<dbReference type="GO" id="GO:0003677">
    <property type="term" value="F:DNA binding"/>
    <property type="evidence" value="ECO:0007669"/>
    <property type="project" value="UniProtKB-KW"/>
</dbReference>
<feature type="domain" description="HTH lysR-type" evidence="7">
    <location>
        <begin position="2"/>
        <end position="59"/>
    </location>
</feature>
<evidence type="ECO:0000256" key="1">
    <source>
        <dbReference type="ARBA" id="ARBA00009437"/>
    </source>
</evidence>
<dbReference type="OrthoDB" id="464481at2"/>
<evidence type="ECO:0000256" key="3">
    <source>
        <dbReference type="ARBA" id="ARBA00023125"/>
    </source>
</evidence>
<name>A0A4V3BMG3_9RHOO</name>
<keyword evidence="3" id="KW-0238">DNA-binding</keyword>
<dbReference type="InterPro" id="IPR000847">
    <property type="entry name" value="LysR_HTH_N"/>
</dbReference>
<evidence type="ECO:0000256" key="2">
    <source>
        <dbReference type="ARBA" id="ARBA00023015"/>
    </source>
</evidence>
<comment type="similarity">
    <text evidence="1">Belongs to the LysR transcriptional regulatory family.</text>
</comment>
<dbReference type="SUPFAM" id="SSF53850">
    <property type="entry name" value="Periplasmic binding protein-like II"/>
    <property type="match status" value="1"/>
</dbReference>
<evidence type="ECO:0000259" key="7">
    <source>
        <dbReference type="PROSITE" id="PS50931"/>
    </source>
</evidence>
<keyword evidence="2" id="KW-0805">Transcription regulation</keyword>
<dbReference type="InterPro" id="IPR036388">
    <property type="entry name" value="WH-like_DNA-bd_sf"/>
</dbReference>
<sequence>MLNYKQLHHFWNVARAGGIVRASERTGLAPQTLSGQIAALESTLGITLFRRQGRRLALTETGQMVLGYAEEIFRLGSELEEALSNRSTGRAIPFRVGIADVVPKAIAYLLLAPSMALTDPLRIVCREGKLDGLLGELAIHKLDVVLADSPMPANTDVRGYSHRLGESSISFFASPALAATLDGSFPACLDGAPMLLPGMEAAVRGPLMRWMETQRVRPRIAGEFDDSALMLAFGEAGVGLFPTASLLAEQICSKHGLQRIGDAEDVTESYYAISVERRLRHPAVVAIGTATPKLEGNPPSGEQQHRTNKRSAG</sequence>
<dbReference type="NCBIfam" id="NF008284">
    <property type="entry name" value="PRK11062.1"/>
    <property type="match status" value="1"/>
</dbReference>
<gene>
    <name evidence="8" type="ORF">C7389_10996</name>
</gene>
<dbReference type="PANTHER" id="PTHR30293:SF2">
    <property type="entry name" value="TRANSCRIPTIONAL ACTIVATOR PROTEIN NHAR"/>
    <property type="match status" value="1"/>
</dbReference>
<dbReference type="GO" id="GO:2000142">
    <property type="term" value="P:regulation of DNA-templated transcription initiation"/>
    <property type="evidence" value="ECO:0007669"/>
    <property type="project" value="TreeGrafter"/>
</dbReference>
<dbReference type="InterPro" id="IPR036390">
    <property type="entry name" value="WH_DNA-bd_sf"/>
</dbReference>
<dbReference type="Gene3D" id="1.10.10.10">
    <property type="entry name" value="Winged helix-like DNA-binding domain superfamily/Winged helix DNA-binding domain"/>
    <property type="match status" value="1"/>
</dbReference>
<evidence type="ECO:0000256" key="5">
    <source>
        <dbReference type="ARBA" id="ARBA00023163"/>
    </source>
</evidence>
<dbReference type="SUPFAM" id="SSF46785">
    <property type="entry name" value="Winged helix' DNA-binding domain"/>
    <property type="match status" value="1"/>
</dbReference>
<reference evidence="8 9" key="1">
    <citation type="submission" date="2019-03" db="EMBL/GenBank/DDBJ databases">
        <title>Genomic Encyclopedia of Type Strains, Phase IV (KMG-IV): sequencing the most valuable type-strain genomes for metagenomic binning, comparative biology and taxonomic classification.</title>
        <authorList>
            <person name="Goeker M."/>
        </authorList>
    </citation>
    <scope>NUCLEOTIDE SEQUENCE [LARGE SCALE GENOMIC DNA]</scope>
    <source>
        <strain evidence="8 9">DSM 12121</strain>
    </source>
</reference>
<keyword evidence="9" id="KW-1185">Reference proteome</keyword>
<protein>
    <submittedName>
        <fullName evidence="8">LysR family transcriptional regulator</fullName>
    </submittedName>
</protein>
<dbReference type="Proteomes" id="UP000295129">
    <property type="component" value="Unassembled WGS sequence"/>
</dbReference>
<dbReference type="Pfam" id="PF03466">
    <property type="entry name" value="LysR_substrate"/>
    <property type="match status" value="1"/>
</dbReference>
<dbReference type="AlphaFoldDB" id="A0A4V3BMG3"/>
<accession>A0A4V3BMG3</accession>
<evidence type="ECO:0000256" key="4">
    <source>
        <dbReference type="ARBA" id="ARBA00023159"/>
    </source>
</evidence>
<dbReference type="PROSITE" id="PS50931">
    <property type="entry name" value="HTH_LYSR"/>
    <property type="match status" value="1"/>
</dbReference>
<keyword evidence="4" id="KW-0010">Activator</keyword>
<evidence type="ECO:0000313" key="8">
    <source>
        <dbReference type="EMBL" id="TDN50402.1"/>
    </source>
</evidence>
<proteinExistence type="inferred from homology"/>
<dbReference type="RefSeq" id="WP_133591624.1">
    <property type="nucleotide sequence ID" value="NZ_SNVV01000009.1"/>
</dbReference>
<feature type="region of interest" description="Disordered" evidence="6">
    <location>
        <begin position="289"/>
        <end position="313"/>
    </location>
</feature>
<dbReference type="PANTHER" id="PTHR30293">
    <property type="entry name" value="TRANSCRIPTIONAL REGULATORY PROTEIN NAC-RELATED"/>
    <property type="match status" value="1"/>
</dbReference>
<dbReference type="InterPro" id="IPR005119">
    <property type="entry name" value="LysR_subst-bd"/>
</dbReference>